<evidence type="ECO:0000256" key="6">
    <source>
        <dbReference type="ARBA" id="ARBA00047665"/>
    </source>
</evidence>
<dbReference type="PIRSF" id="PIRSF006487">
    <property type="entry name" value="GcvT"/>
    <property type="match status" value="1"/>
</dbReference>
<keyword evidence="4 7" id="KW-0808">Transferase</keyword>
<evidence type="ECO:0000256" key="3">
    <source>
        <dbReference type="ARBA" id="ARBA00022576"/>
    </source>
</evidence>
<comment type="subunit">
    <text evidence="7">The glycine cleavage system is composed of four proteins: P, T, L and H.</text>
</comment>
<comment type="catalytic activity">
    <reaction evidence="6 7">
        <text>N(6)-[(R)-S(8)-aminomethyldihydrolipoyl]-L-lysyl-[protein] + (6S)-5,6,7,8-tetrahydrofolate = N(6)-[(R)-dihydrolipoyl]-L-lysyl-[protein] + (6R)-5,10-methylene-5,6,7,8-tetrahydrofolate + NH4(+)</text>
        <dbReference type="Rhea" id="RHEA:16945"/>
        <dbReference type="Rhea" id="RHEA-COMP:10475"/>
        <dbReference type="Rhea" id="RHEA-COMP:10492"/>
        <dbReference type="ChEBI" id="CHEBI:15636"/>
        <dbReference type="ChEBI" id="CHEBI:28938"/>
        <dbReference type="ChEBI" id="CHEBI:57453"/>
        <dbReference type="ChEBI" id="CHEBI:83100"/>
        <dbReference type="ChEBI" id="CHEBI:83143"/>
        <dbReference type="EC" id="2.1.2.10"/>
    </reaction>
</comment>
<evidence type="ECO:0000259" key="10">
    <source>
        <dbReference type="Pfam" id="PF08669"/>
    </source>
</evidence>
<dbReference type="NCBIfam" id="NF001567">
    <property type="entry name" value="PRK00389.1"/>
    <property type="match status" value="1"/>
</dbReference>
<keyword evidence="12" id="KW-1185">Reference proteome</keyword>
<dbReference type="Proteomes" id="UP000245921">
    <property type="component" value="Unassembled WGS sequence"/>
</dbReference>
<dbReference type="InterPro" id="IPR013977">
    <property type="entry name" value="GcvT_C"/>
</dbReference>
<dbReference type="GO" id="GO:0005829">
    <property type="term" value="C:cytosol"/>
    <property type="evidence" value="ECO:0007669"/>
    <property type="project" value="TreeGrafter"/>
</dbReference>
<evidence type="ECO:0000256" key="5">
    <source>
        <dbReference type="ARBA" id="ARBA00031395"/>
    </source>
</evidence>
<dbReference type="PANTHER" id="PTHR43757:SF2">
    <property type="entry name" value="AMINOMETHYLTRANSFERASE, MITOCHONDRIAL"/>
    <property type="match status" value="1"/>
</dbReference>
<evidence type="ECO:0000259" key="9">
    <source>
        <dbReference type="Pfam" id="PF01571"/>
    </source>
</evidence>
<dbReference type="NCBIfam" id="TIGR00528">
    <property type="entry name" value="gcvT"/>
    <property type="match status" value="1"/>
</dbReference>
<evidence type="ECO:0000256" key="2">
    <source>
        <dbReference type="ARBA" id="ARBA00012616"/>
    </source>
</evidence>
<dbReference type="GO" id="GO:0019464">
    <property type="term" value="P:glycine decarboxylation via glycine cleavage system"/>
    <property type="evidence" value="ECO:0007669"/>
    <property type="project" value="UniProtKB-UniRule"/>
</dbReference>
<dbReference type="SUPFAM" id="SSF103025">
    <property type="entry name" value="Folate-binding domain"/>
    <property type="match status" value="1"/>
</dbReference>
<dbReference type="InterPro" id="IPR006222">
    <property type="entry name" value="GCVT_N"/>
</dbReference>
<protein>
    <recommendedName>
        <fullName evidence="2 7">Aminomethyltransferase</fullName>
        <ecNumber evidence="2 7">2.1.2.10</ecNumber>
    </recommendedName>
    <alternativeName>
        <fullName evidence="5 7">Glycine cleavage system T protein</fullName>
    </alternativeName>
</protein>
<sequence length="370" mass="42638">MGELKKTPLYEEHLKLNAKMIEFGGWEMPVWYTSIIEEHNKVREKVGIFDVSHMGEIEIKGKDAQKFIEYLLPNRIEDMKPYDILYTPMCNHEGGIVDDLLAYKYDEENFLLVVNASNIEKDFNWIREQSKNYNINIKNISDEISQIAIQGPLAEKQLQKIFTYDLNEIEFYKFRTLKYDNFEIILSRTGYTGEDGFEIYCKNEISVEIWKKLLKLVEEVGGSPSGLGARDTLRFEPKLLLYGNEMNDEITPLEAGLKWTLNLGKNFIGSEKILEQQKNGLKKVLRGIEINSKMPVRHDYEVYDAADNKIGYVTSGAKSPTLNKNLALIYIDKDKSKIGNEIFIKAKNKLLEAKIIKTPFYKGTSKGGKK</sequence>
<dbReference type="GO" id="GO:0008483">
    <property type="term" value="F:transaminase activity"/>
    <property type="evidence" value="ECO:0007669"/>
    <property type="project" value="UniProtKB-KW"/>
</dbReference>
<proteinExistence type="inferred from homology"/>
<dbReference type="PANTHER" id="PTHR43757">
    <property type="entry name" value="AMINOMETHYLTRANSFERASE"/>
    <property type="match status" value="1"/>
</dbReference>
<dbReference type="AlphaFoldDB" id="A0AA45HHL4"/>
<dbReference type="InterPro" id="IPR028896">
    <property type="entry name" value="GcvT/YgfZ/DmdA"/>
</dbReference>
<comment type="caution">
    <text evidence="11">The sequence shown here is derived from an EMBL/GenBank/DDBJ whole genome shotgun (WGS) entry which is preliminary data.</text>
</comment>
<evidence type="ECO:0000256" key="7">
    <source>
        <dbReference type="HAMAP-Rule" id="MF_00259"/>
    </source>
</evidence>
<comment type="function">
    <text evidence="7">The glycine cleavage system catalyzes the degradation of glycine.</text>
</comment>
<feature type="domain" description="Aminomethyltransferase C-terminal" evidence="10">
    <location>
        <begin position="283"/>
        <end position="362"/>
    </location>
</feature>
<keyword evidence="3 7" id="KW-0032">Aminotransferase</keyword>
<evidence type="ECO:0000256" key="1">
    <source>
        <dbReference type="ARBA" id="ARBA00008609"/>
    </source>
</evidence>
<name>A0AA45HHL4_9BACT</name>
<dbReference type="EMBL" id="QGGI01000030">
    <property type="protein sequence ID" value="PWJ86730.1"/>
    <property type="molecule type" value="Genomic_DNA"/>
</dbReference>
<dbReference type="InterPro" id="IPR027266">
    <property type="entry name" value="TrmE/GcvT-like"/>
</dbReference>
<dbReference type="Gene3D" id="2.40.30.110">
    <property type="entry name" value="Aminomethyltransferase beta-barrel domains"/>
    <property type="match status" value="1"/>
</dbReference>
<dbReference type="SUPFAM" id="SSF101790">
    <property type="entry name" value="Aminomethyltransferase beta-barrel domain"/>
    <property type="match status" value="1"/>
</dbReference>
<gene>
    <name evidence="7" type="primary">gcvT</name>
    <name evidence="11" type="ORF">C7380_13013</name>
</gene>
<dbReference type="InterPro" id="IPR029043">
    <property type="entry name" value="GcvT/YgfZ_C"/>
</dbReference>
<dbReference type="Gene3D" id="3.30.1360.120">
    <property type="entry name" value="Probable tRNA modification gtpase trme, domain 1"/>
    <property type="match status" value="1"/>
</dbReference>
<comment type="similarity">
    <text evidence="1 7">Belongs to the GcvT family.</text>
</comment>
<dbReference type="GO" id="GO:0004047">
    <property type="term" value="F:aminomethyltransferase activity"/>
    <property type="evidence" value="ECO:0007669"/>
    <property type="project" value="UniProtKB-UniRule"/>
</dbReference>
<organism evidence="11 12">
    <name type="scientific">Oceanotoga teriensis</name>
    <dbReference type="NCBI Taxonomy" id="515440"/>
    <lineage>
        <taxon>Bacteria</taxon>
        <taxon>Thermotogati</taxon>
        <taxon>Thermotogota</taxon>
        <taxon>Thermotogae</taxon>
        <taxon>Petrotogales</taxon>
        <taxon>Petrotogaceae</taxon>
        <taxon>Oceanotoga</taxon>
    </lineage>
</organism>
<dbReference type="EC" id="2.1.2.10" evidence="2 7"/>
<dbReference type="RefSeq" id="WP_109606565.1">
    <property type="nucleotide sequence ID" value="NZ_QGGI01000030.1"/>
</dbReference>
<dbReference type="GO" id="GO:0005960">
    <property type="term" value="C:glycine cleavage complex"/>
    <property type="evidence" value="ECO:0007669"/>
    <property type="project" value="InterPro"/>
</dbReference>
<evidence type="ECO:0000256" key="4">
    <source>
        <dbReference type="ARBA" id="ARBA00022679"/>
    </source>
</evidence>
<dbReference type="HAMAP" id="MF_00259">
    <property type="entry name" value="GcvT"/>
    <property type="match status" value="1"/>
</dbReference>
<reference evidence="11 12" key="1">
    <citation type="submission" date="2018-05" db="EMBL/GenBank/DDBJ databases">
        <title>Genomic Encyclopedia of Type Strains, Phase IV (KMG-IV): sequencing the most valuable type-strain genomes for metagenomic binning, comparative biology and taxonomic classification.</title>
        <authorList>
            <person name="Goeker M."/>
        </authorList>
    </citation>
    <scope>NUCLEOTIDE SEQUENCE [LARGE SCALE GENOMIC DNA]</scope>
    <source>
        <strain evidence="11 12">DSM 24906</strain>
    </source>
</reference>
<dbReference type="FunFam" id="3.30.70.1400:FF:000001">
    <property type="entry name" value="Aminomethyltransferase"/>
    <property type="match status" value="1"/>
</dbReference>
<dbReference type="Gene3D" id="4.10.1250.10">
    <property type="entry name" value="Aminomethyltransferase fragment"/>
    <property type="match status" value="1"/>
</dbReference>
<dbReference type="InterPro" id="IPR022903">
    <property type="entry name" value="GcvT_bac"/>
</dbReference>
<dbReference type="Pfam" id="PF01571">
    <property type="entry name" value="GCV_T"/>
    <property type="match status" value="1"/>
</dbReference>
<evidence type="ECO:0000313" key="12">
    <source>
        <dbReference type="Proteomes" id="UP000245921"/>
    </source>
</evidence>
<evidence type="ECO:0000256" key="8">
    <source>
        <dbReference type="PIRSR" id="PIRSR006487-1"/>
    </source>
</evidence>
<feature type="binding site" evidence="8">
    <location>
        <position position="198"/>
    </location>
    <ligand>
        <name>substrate</name>
    </ligand>
</feature>
<accession>A0AA45HHL4</accession>
<dbReference type="Gene3D" id="3.30.70.1400">
    <property type="entry name" value="Aminomethyltransferase beta-barrel domains"/>
    <property type="match status" value="1"/>
</dbReference>
<dbReference type="InterPro" id="IPR006223">
    <property type="entry name" value="GcvT"/>
</dbReference>
<dbReference type="Pfam" id="PF08669">
    <property type="entry name" value="GCV_T_C"/>
    <property type="match status" value="1"/>
</dbReference>
<evidence type="ECO:0000313" key="11">
    <source>
        <dbReference type="EMBL" id="PWJ86730.1"/>
    </source>
</evidence>
<feature type="domain" description="GCVT N-terminal" evidence="9">
    <location>
        <begin position="9"/>
        <end position="265"/>
    </location>
</feature>